<evidence type="ECO:0000313" key="2">
    <source>
        <dbReference type="EMBL" id="GGP03356.1"/>
    </source>
</evidence>
<dbReference type="EMBL" id="BMLV01000002">
    <property type="protein sequence ID" value="GGP03356.1"/>
    <property type="molecule type" value="Genomic_DNA"/>
</dbReference>
<evidence type="ECO:0000259" key="1">
    <source>
        <dbReference type="Pfam" id="PF03372"/>
    </source>
</evidence>
<dbReference type="InterPro" id="IPR036691">
    <property type="entry name" value="Endo/exonu/phosph_ase_sf"/>
</dbReference>
<protein>
    <recommendedName>
        <fullName evidence="1">Endonuclease/exonuclease/phosphatase domain-containing protein</fullName>
    </recommendedName>
</protein>
<keyword evidence="3" id="KW-1185">Reference proteome</keyword>
<dbReference type="InterPro" id="IPR005135">
    <property type="entry name" value="Endo/exonuclease/phosphatase"/>
</dbReference>
<dbReference type="Proteomes" id="UP000620064">
    <property type="component" value="Unassembled WGS sequence"/>
</dbReference>
<dbReference type="SUPFAM" id="SSF56219">
    <property type="entry name" value="DNase I-like"/>
    <property type="match status" value="1"/>
</dbReference>
<proteinExistence type="predicted"/>
<sequence>MISFNIKGGALGKEEIENWVNSENPDVVFIQEIGYVENRPYFKNLTGADNPQVVNIFTRHKVINRGSLDFTNNAEGVFNDIQINGKIIRFLNVYLEPFQLHKDMVRPSSSIDRNEEKAKSLVRRFIPVFKLHAEEVMTMKEFIQQSPYPVVVGGDFNSVPNSYEYFTINSVLNDAFLEGGSGSGTSFHDYKFPIRIDYLFSSKEIFCQKYSVDRTYRMSDHYPILAEFSFKK</sequence>
<accession>A0ABQ2NIV7</accession>
<dbReference type="CDD" id="cd09084">
    <property type="entry name" value="EEP-2"/>
    <property type="match status" value="1"/>
</dbReference>
<gene>
    <name evidence="2" type="ORF">GCM10010992_11430</name>
</gene>
<name>A0ABQ2NIV7_9FLAO</name>
<dbReference type="Gene3D" id="3.60.10.10">
    <property type="entry name" value="Endonuclease/exonuclease/phosphatase"/>
    <property type="match status" value="1"/>
</dbReference>
<feature type="domain" description="Endonuclease/exonuclease/phosphatase" evidence="1">
    <location>
        <begin position="143"/>
        <end position="221"/>
    </location>
</feature>
<evidence type="ECO:0000313" key="3">
    <source>
        <dbReference type="Proteomes" id="UP000620064"/>
    </source>
</evidence>
<dbReference type="Pfam" id="PF03372">
    <property type="entry name" value="Exo_endo_phos"/>
    <property type="match status" value="1"/>
</dbReference>
<reference evidence="3" key="1">
    <citation type="journal article" date="2019" name="Int. J. Syst. Evol. Microbiol.">
        <title>The Global Catalogue of Microorganisms (GCM) 10K type strain sequencing project: providing services to taxonomists for standard genome sequencing and annotation.</title>
        <authorList>
            <consortium name="The Broad Institute Genomics Platform"/>
            <consortium name="The Broad Institute Genome Sequencing Center for Infectious Disease"/>
            <person name="Wu L."/>
            <person name="Ma J."/>
        </authorList>
    </citation>
    <scope>NUCLEOTIDE SEQUENCE [LARGE SCALE GENOMIC DNA]</scope>
    <source>
        <strain evidence="3">CGMCC 1.7656</strain>
    </source>
</reference>
<comment type="caution">
    <text evidence="2">The sequence shown here is derived from an EMBL/GenBank/DDBJ whole genome shotgun (WGS) entry which is preliminary data.</text>
</comment>
<organism evidence="2 3">
    <name type="scientific">Cloacibacterium rupense</name>
    <dbReference type="NCBI Taxonomy" id="517423"/>
    <lineage>
        <taxon>Bacteria</taxon>
        <taxon>Pseudomonadati</taxon>
        <taxon>Bacteroidota</taxon>
        <taxon>Flavobacteriia</taxon>
        <taxon>Flavobacteriales</taxon>
        <taxon>Weeksellaceae</taxon>
    </lineage>
</organism>